<dbReference type="AlphaFoldDB" id="A0A1X7VF60"/>
<organism evidence="10">
    <name type="scientific">Amphimedon queenslandica</name>
    <name type="common">Sponge</name>
    <dbReference type="NCBI Taxonomy" id="400682"/>
    <lineage>
        <taxon>Eukaryota</taxon>
        <taxon>Metazoa</taxon>
        <taxon>Porifera</taxon>
        <taxon>Demospongiae</taxon>
        <taxon>Heteroscleromorpha</taxon>
        <taxon>Haplosclerida</taxon>
        <taxon>Niphatidae</taxon>
        <taxon>Amphimedon</taxon>
    </lineage>
</organism>
<dbReference type="InterPro" id="IPR015422">
    <property type="entry name" value="PyrdxlP-dep_Trfase_small"/>
</dbReference>
<comment type="similarity">
    <text evidence="3 8">Belongs to the class-III pyridoxal-phosphate-dependent aminotransferase family.</text>
</comment>
<dbReference type="CDD" id="cd00610">
    <property type="entry name" value="OAT_like"/>
    <property type="match status" value="1"/>
</dbReference>
<evidence type="ECO:0000313" key="11">
    <source>
        <dbReference type="Proteomes" id="UP000007879"/>
    </source>
</evidence>
<evidence type="ECO:0000313" key="10">
    <source>
        <dbReference type="EnsemblMetazoa" id="Aqu2.1.38147_001"/>
    </source>
</evidence>
<evidence type="ECO:0000256" key="8">
    <source>
        <dbReference type="RuleBase" id="RU003560"/>
    </source>
</evidence>
<dbReference type="GO" id="GO:0010121">
    <property type="term" value="P:L-arginine catabolic process to proline via ornithine"/>
    <property type="evidence" value="ECO:0007669"/>
    <property type="project" value="TreeGrafter"/>
</dbReference>
<dbReference type="InterPro" id="IPR015424">
    <property type="entry name" value="PyrdxlP-dep_Trfase"/>
</dbReference>
<keyword evidence="6 9" id="KW-0808">Transferase</keyword>
<name>A0A1X7VF60_AMPQE</name>
<dbReference type="InterPro" id="IPR010164">
    <property type="entry name" value="Orn_aminotrans"/>
</dbReference>
<dbReference type="PROSITE" id="PS00600">
    <property type="entry name" value="AA_TRANSFER_CLASS_3"/>
    <property type="match status" value="1"/>
</dbReference>
<comment type="cofactor">
    <cofactor evidence="1 9">
        <name>pyridoxal 5'-phosphate</name>
        <dbReference type="ChEBI" id="CHEBI:597326"/>
    </cofactor>
</comment>
<dbReference type="InterPro" id="IPR050103">
    <property type="entry name" value="Class-III_PLP-dep_AT"/>
</dbReference>
<reference evidence="11" key="1">
    <citation type="journal article" date="2010" name="Nature">
        <title>The Amphimedon queenslandica genome and the evolution of animal complexity.</title>
        <authorList>
            <person name="Srivastava M."/>
            <person name="Simakov O."/>
            <person name="Chapman J."/>
            <person name="Fahey B."/>
            <person name="Gauthier M.E."/>
            <person name="Mitros T."/>
            <person name="Richards G.S."/>
            <person name="Conaco C."/>
            <person name="Dacre M."/>
            <person name="Hellsten U."/>
            <person name="Larroux C."/>
            <person name="Putnam N.H."/>
            <person name="Stanke M."/>
            <person name="Adamska M."/>
            <person name="Darling A."/>
            <person name="Degnan S.M."/>
            <person name="Oakley T.H."/>
            <person name="Plachetzki D.C."/>
            <person name="Zhai Y."/>
            <person name="Adamski M."/>
            <person name="Calcino A."/>
            <person name="Cummins S.F."/>
            <person name="Goodstein D.M."/>
            <person name="Harris C."/>
            <person name="Jackson D.J."/>
            <person name="Leys S.P."/>
            <person name="Shu S."/>
            <person name="Woodcroft B.J."/>
            <person name="Vervoort M."/>
            <person name="Kosik K.S."/>
            <person name="Manning G."/>
            <person name="Degnan B.M."/>
            <person name="Rokhsar D.S."/>
        </authorList>
    </citation>
    <scope>NUCLEOTIDE SEQUENCE [LARGE SCALE GENOMIC DNA]</scope>
</reference>
<gene>
    <name evidence="10" type="primary">100640612</name>
</gene>
<dbReference type="SUPFAM" id="SSF53383">
    <property type="entry name" value="PLP-dependent transferases"/>
    <property type="match status" value="1"/>
</dbReference>
<dbReference type="InterPro" id="IPR049704">
    <property type="entry name" value="Aminotrans_3_PPA_site"/>
</dbReference>
<evidence type="ECO:0000256" key="6">
    <source>
        <dbReference type="ARBA" id="ARBA00022679"/>
    </source>
</evidence>
<dbReference type="GO" id="GO:0030170">
    <property type="term" value="F:pyridoxal phosphate binding"/>
    <property type="evidence" value="ECO:0007669"/>
    <property type="project" value="InterPro"/>
</dbReference>
<dbReference type="InterPro" id="IPR005814">
    <property type="entry name" value="Aminotrans_3"/>
</dbReference>
<accession>A0A1X7VF60</accession>
<dbReference type="UniPathway" id="UPA00098">
    <property type="reaction ID" value="UER00358"/>
</dbReference>
<dbReference type="Pfam" id="PF00202">
    <property type="entry name" value="Aminotran_3"/>
    <property type="match status" value="1"/>
</dbReference>
<evidence type="ECO:0000256" key="7">
    <source>
        <dbReference type="ARBA" id="ARBA00022898"/>
    </source>
</evidence>
<dbReference type="GO" id="GO:0019544">
    <property type="term" value="P:L-arginine catabolic process to L-glutamate"/>
    <property type="evidence" value="ECO:0007669"/>
    <property type="project" value="TreeGrafter"/>
</dbReference>
<dbReference type="EnsemblMetazoa" id="XM_003384675.3">
    <property type="protein sequence ID" value="XP_003384723.1"/>
    <property type="gene ID" value="LOC100640612"/>
</dbReference>
<dbReference type="FunFam" id="3.90.1150.10:FF:000152">
    <property type="entry name" value="Ornithine aminotransferase"/>
    <property type="match status" value="1"/>
</dbReference>
<dbReference type="EnsemblMetazoa" id="Aqu2.1.38147_001">
    <property type="protein sequence ID" value="Aqu2.1.38147_001"/>
    <property type="gene ID" value="Aqu2.1.38147"/>
</dbReference>
<dbReference type="FunCoup" id="A0A1X7VF60">
    <property type="interactions" value="623"/>
</dbReference>
<evidence type="ECO:0000256" key="1">
    <source>
        <dbReference type="ARBA" id="ARBA00001933"/>
    </source>
</evidence>
<dbReference type="PANTHER" id="PTHR11986">
    <property type="entry name" value="AMINOTRANSFERASE CLASS III"/>
    <property type="match status" value="1"/>
</dbReference>
<dbReference type="GO" id="GO:0005737">
    <property type="term" value="C:cytoplasm"/>
    <property type="evidence" value="ECO:0007669"/>
    <property type="project" value="TreeGrafter"/>
</dbReference>
<dbReference type="FunFam" id="3.40.640.10:FF:000011">
    <property type="entry name" value="Ornithine aminotransferase"/>
    <property type="match status" value="1"/>
</dbReference>
<dbReference type="OrthoDB" id="425114at2759"/>
<evidence type="ECO:0000256" key="9">
    <source>
        <dbReference type="RuleBase" id="RU365036"/>
    </source>
</evidence>
<comment type="pathway">
    <text evidence="2 9">Amino-acid biosynthesis; L-proline biosynthesis; L-glutamate 5-semialdehyde from L-ornithine: step 1/1.</text>
</comment>
<dbReference type="STRING" id="400682.A0A1X7VF60"/>
<dbReference type="Gene3D" id="3.40.640.10">
    <property type="entry name" value="Type I PLP-dependent aspartate aminotransferase-like (Major domain)"/>
    <property type="match status" value="1"/>
</dbReference>
<dbReference type="InParanoid" id="A0A1X7VF60"/>
<proteinExistence type="inferred from homology"/>
<keyword evidence="5 9" id="KW-0032">Aminotransferase</keyword>
<evidence type="ECO:0000256" key="4">
    <source>
        <dbReference type="ARBA" id="ARBA00012924"/>
    </source>
</evidence>
<evidence type="ECO:0000256" key="3">
    <source>
        <dbReference type="ARBA" id="ARBA00008954"/>
    </source>
</evidence>
<reference evidence="10" key="2">
    <citation type="submission" date="2017-05" db="UniProtKB">
        <authorList>
            <consortium name="EnsemblMetazoa"/>
        </authorList>
    </citation>
    <scope>IDENTIFICATION</scope>
</reference>
<dbReference type="GO" id="GO:0055129">
    <property type="term" value="P:L-proline biosynthetic process"/>
    <property type="evidence" value="ECO:0007669"/>
    <property type="project" value="UniProtKB-UniPathway"/>
</dbReference>
<sequence length="441" mass="47821">MAAFRLGRILRFNSFFAGRQPLRALSGPSAREASSSSSSTEEVIERELSYGAHNYKPVPVAIARGEGVHVWDVEGRRYLDFLSAYSALNQGHCHPKIVQAMMDQAHTLTLTSRAFYTDTLGGYQEFMTKLFGYDKLLPMNSGVEAAETAVKLARRWGYDVKGIPHNQAKVVFVEGNFWGRSIAAVSSSVDPENYGGYGPYVPGFVIVPYDDVEALERVLTDPTVAGLMLEPIQGEAGVVLPQDGYLKKVSDLCKANNVLFIADEIQTGLGRTGKLLACDHEGVRPDVVVLGKALSGGMFPISAVLADNDVMLTVRPGQHGSTYGGSPLACKVAMASMKVILEEKLTENAAALGSILERELRDLPASIVSATRGRGLLHALVIKRLSNDANAWTVCLRLRDSGLLAKPTHDDIIRFAPPLIITETQLMEAVSIIKKVISSFD</sequence>
<dbReference type="InterPro" id="IPR015421">
    <property type="entry name" value="PyrdxlP-dep_Trfase_major"/>
</dbReference>
<protein>
    <recommendedName>
        <fullName evidence="4 9">Ornithine aminotransferase</fullName>
        <ecNumber evidence="4 9">2.6.1.13</ecNumber>
    </recommendedName>
</protein>
<dbReference type="PANTHER" id="PTHR11986:SF18">
    <property type="entry name" value="ORNITHINE AMINOTRANSFERASE, MITOCHONDRIAL"/>
    <property type="match status" value="1"/>
</dbReference>
<keyword evidence="7 8" id="KW-0663">Pyridoxal phosphate</keyword>
<dbReference type="NCBIfam" id="TIGR01885">
    <property type="entry name" value="Orn_aminotrans"/>
    <property type="match status" value="1"/>
</dbReference>
<keyword evidence="11" id="KW-1185">Reference proteome</keyword>
<dbReference type="GO" id="GO:0004587">
    <property type="term" value="F:ornithine aminotransferase activity"/>
    <property type="evidence" value="ECO:0007669"/>
    <property type="project" value="UniProtKB-EC"/>
</dbReference>
<dbReference type="KEGG" id="aqu:100640612"/>
<dbReference type="EC" id="2.6.1.13" evidence="4 9"/>
<evidence type="ECO:0000256" key="2">
    <source>
        <dbReference type="ARBA" id="ARBA00004998"/>
    </source>
</evidence>
<dbReference type="GO" id="GO:0042802">
    <property type="term" value="F:identical protein binding"/>
    <property type="evidence" value="ECO:0007669"/>
    <property type="project" value="TreeGrafter"/>
</dbReference>
<dbReference type="Gene3D" id="3.90.1150.10">
    <property type="entry name" value="Aspartate Aminotransferase, domain 1"/>
    <property type="match status" value="1"/>
</dbReference>
<dbReference type="Proteomes" id="UP000007879">
    <property type="component" value="Unassembled WGS sequence"/>
</dbReference>
<comment type="catalytic activity">
    <reaction evidence="9">
        <text>a 2-oxocarboxylate + L-ornithine = L-glutamate 5-semialdehyde + an L-alpha-amino acid</text>
        <dbReference type="Rhea" id="RHEA:13877"/>
        <dbReference type="ChEBI" id="CHEBI:35179"/>
        <dbReference type="ChEBI" id="CHEBI:46911"/>
        <dbReference type="ChEBI" id="CHEBI:58066"/>
        <dbReference type="ChEBI" id="CHEBI:59869"/>
        <dbReference type="EC" id="2.6.1.13"/>
    </reaction>
</comment>
<dbReference type="eggNOG" id="KOG1402">
    <property type="taxonomic scope" value="Eukaryota"/>
</dbReference>
<dbReference type="PIRSF" id="PIRSF000521">
    <property type="entry name" value="Transaminase_4ab_Lys_Orn"/>
    <property type="match status" value="1"/>
</dbReference>
<evidence type="ECO:0000256" key="5">
    <source>
        <dbReference type="ARBA" id="ARBA00022576"/>
    </source>
</evidence>